<dbReference type="OrthoDB" id="5076485at2759"/>
<feature type="chain" id="PRO_5040501201" evidence="2">
    <location>
        <begin position="22"/>
        <end position="286"/>
    </location>
</feature>
<comment type="caution">
    <text evidence="3">The sequence shown here is derived from an EMBL/GenBank/DDBJ whole genome shotgun (WGS) entry which is preliminary data.</text>
</comment>
<evidence type="ECO:0000256" key="2">
    <source>
        <dbReference type="SAM" id="SignalP"/>
    </source>
</evidence>
<feature type="signal peptide" evidence="2">
    <location>
        <begin position="1"/>
        <end position="21"/>
    </location>
</feature>
<accession>A0A9P6VDU8</accession>
<evidence type="ECO:0000313" key="3">
    <source>
        <dbReference type="EMBL" id="KAG0645169.1"/>
    </source>
</evidence>
<feature type="region of interest" description="Disordered" evidence="1">
    <location>
        <begin position="233"/>
        <end position="257"/>
    </location>
</feature>
<protein>
    <submittedName>
        <fullName evidence="3">Uncharacterized protein</fullName>
    </submittedName>
</protein>
<keyword evidence="2" id="KW-0732">Signal</keyword>
<dbReference type="EMBL" id="VNKQ01000020">
    <property type="protein sequence ID" value="KAG0645169.1"/>
    <property type="molecule type" value="Genomic_DNA"/>
</dbReference>
<dbReference type="AlphaFoldDB" id="A0A9P6VDU8"/>
<evidence type="ECO:0000256" key="1">
    <source>
        <dbReference type="SAM" id="MobiDB-lite"/>
    </source>
</evidence>
<dbReference type="Proteomes" id="UP000785200">
    <property type="component" value="Unassembled WGS sequence"/>
</dbReference>
<name>A0A9P6VDU8_9HELO</name>
<gene>
    <name evidence="3" type="ORF">D0Z07_9282</name>
</gene>
<proteinExistence type="predicted"/>
<keyword evidence="4" id="KW-1185">Reference proteome</keyword>
<organism evidence="3 4">
    <name type="scientific">Hyphodiscus hymeniophilus</name>
    <dbReference type="NCBI Taxonomy" id="353542"/>
    <lineage>
        <taxon>Eukaryota</taxon>
        <taxon>Fungi</taxon>
        <taxon>Dikarya</taxon>
        <taxon>Ascomycota</taxon>
        <taxon>Pezizomycotina</taxon>
        <taxon>Leotiomycetes</taxon>
        <taxon>Helotiales</taxon>
        <taxon>Hyphodiscaceae</taxon>
        <taxon>Hyphodiscus</taxon>
    </lineage>
</organism>
<sequence>MRNSFVRATLLALSSVPLAAAFNKLAVPSTIAANTSSELQITNDLSAGASGFDSSFSNFRTYLSITVPGYGSGPACWLVNSTAINTTNLNFLIPASVGPDGSSYSIATMEFNTDVDASGDSGYEYSNDFVLTNGTGSWSAAELAGHTIGDPDNVPCSAYDCARNCTQTFYPANTTNAERESYECTAACPGATYESWAALLEEDCQDEQAGSAVSASSVCAAASSASVSATATHSATTTSSTSSSTFSATSSAATPTKSTSAGRQISAVQVTLISTVLASVVAAFSI</sequence>
<evidence type="ECO:0000313" key="4">
    <source>
        <dbReference type="Proteomes" id="UP000785200"/>
    </source>
</evidence>
<reference evidence="3" key="1">
    <citation type="submission" date="2019-07" db="EMBL/GenBank/DDBJ databases">
        <title>Hyphodiscus hymeniophilus genome sequencing and assembly.</title>
        <authorList>
            <person name="Kramer G."/>
            <person name="Nodwell J."/>
        </authorList>
    </citation>
    <scope>NUCLEOTIDE SEQUENCE</scope>
    <source>
        <strain evidence="3">ATCC 34498</strain>
    </source>
</reference>